<organism evidence="1 2">
    <name type="scientific">Avena sativa</name>
    <name type="common">Oat</name>
    <dbReference type="NCBI Taxonomy" id="4498"/>
    <lineage>
        <taxon>Eukaryota</taxon>
        <taxon>Viridiplantae</taxon>
        <taxon>Streptophyta</taxon>
        <taxon>Embryophyta</taxon>
        <taxon>Tracheophyta</taxon>
        <taxon>Spermatophyta</taxon>
        <taxon>Magnoliopsida</taxon>
        <taxon>Liliopsida</taxon>
        <taxon>Poales</taxon>
        <taxon>Poaceae</taxon>
        <taxon>BOP clade</taxon>
        <taxon>Pooideae</taxon>
        <taxon>Poodae</taxon>
        <taxon>Poeae</taxon>
        <taxon>Poeae Chloroplast Group 1 (Aveneae type)</taxon>
        <taxon>Aveninae</taxon>
        <taxon>Avena</taxon>
    </lineage>
</organism>
<reference evidence="1" key="1">
    <citation type="submission" date="2021-05" db="EMBL/GenBank/DDBJ databases">
        <authorList>
            <person name="Scholz U."/>
            <person name="Mascher M."/>
            <person name="Fiebig A."/>
        </authorList>
    </citation>
    <scope>NUCLEOTIDE SEQUENCE [LARGE SCALE GENOMIC DNA]</scope>
</reference>
<proteinExistence type="predicted"/>
<evidence type="ECO:0000313" key="2">
    <source>
        <dbReference type="Proteomes" id="UP001732700"/>
    </source>
</evidence>
<keyword evidence="2" id="KW-1185">Reference proteome</keyword>
<accession>A0ACD6A7Z8</accession>
<name>A0ACD6A7Z8_AVESA</name>
<dbReference type="Proteomes" id="UP001732700">
    <property type="component" value="Chromosome 7C"/>
</dbReference>
<sequence length="839" mass="95309">MEAALVSAAAGALKPVLGKLAALLGDEYKRFRRVRKEIGFLTRELAAMEAFLLKKSMEEEDPDIQDKVWMNEVRELSYDIEDSLDDFMVHARDKSAKPGFMKKIKNLLDKTKDRRQIAKAIEELKKQVIEASERHKRYVTGESISKVNNLTIDPRALAIFEDVTNLVGIDGPKNELIRLFTQEIICESRQQQTKLISIVGFGGLGKTTLASQVYKELREQYDCHAFVSVSRNPDIVKVLGMILSQVSCRDYSITEDIPHLITRISNFLANKRYIIVVDDIWNVKIWDVIKFAFPLNGYDCRIITTTRVNNVAQSCRSSFNGHIYNMGYLSMVHSKQLFYKRLFNSENCPSNLEEVSGSILEKCAGLPLAIIAISGLLANKEKTMDQWRQVEYSIGRGMERNSSIEGMMKIITLSYFDLPHDLKTCLLYLSIYPEDYIIGKEMLIRRWIAEGFIQRKHGYTLYEAGEMCFNELINRSLIQPDFTEQYYDEVSGCRVHDTILDFIVSKSIEDNFVTIIGLSGVNPRPQDKVRRLSLQNNGEIPVGLISSAVRSLNIFGRDVKIPSLSEFKHMRVLCFEDYIPIVDHHLVGIGHLLHLKLLRLNKVEITKVPEEIKKLRYLETLDIICVRANDPSVPATISLDGRLVHFNATGCIIPNEIEGMEALQVANIHVTNQSTNFYLRLGDLTNLRKLSLYAYEAERGMACSIRKLVKANLRSLDILLDGEPDNLVEELNLPGECSLQELSLGGGRISKVPRWMGSLVNLQKLSIDISSISKEDVEILGGLPDLRYIRVSSDGRPADHIKAAMGIMIAVHPNHPILEWSVWDERCWTSVIFEKNVMF</sequence>
<reference evidence="1" key="2">
    <citation type="submission" date="2025-09" db="UniProtKB">
        <authorList>
            <consortium name="EnsemblPlants"/>
        </authorList>
    </citation>
    <scope>IDENTIFICATION</scope>
</reference>
<evidence type="ECO:0000313" key="1">
    <source>
        <dbReference type="EnsemblPlants" id="AVESA.00010b.r2.7CG0715900.1.CDS"/>
    </source>
</evidence>
<dbReference type="EnsemblPlants" id="AVESA.00010b.r2.7CG0715900.1">
    <property type="protein sequence ID" value="AVESA.00010b.r2.7CG0715900.1.CDS"/>
    <property type="gene ID" value="AVESA.00010b.r2.7CG0715900"/>
</dbReference>
<protein>
    <submittedName>
        <fullName evidence="1">Uncharacterized protein</fullName>
    </submittedName>
</protein>